<keyword evidence="8" id="KW-0406">Ion transport</keyword>
<evidence type="ECO:0000256" key="12">
    <source>
        <dbReference type="ARBA" id="ARBA00023310"/>
    </source>
</evidence>
<dbReference type="SUPFAM" id="SSF46604">
    <property type="entry name" value="Epsilon subunit of F1F0-ATP synthase C-terminal domain"/>
    <property type="match status" value="1"/>
</dbReference>
<dbReference type="FunFam" id="2.60.15.10:FF:000004">
    <property type="entry name" value="ATP synthase subunit delta, mitochondrial"/>
    <property type="match status" value="1"/>
</dbReference>
<dbReference type="AlphaFoldDB" id="A0A915L3P3"/>
<evidence type="ECO:0000256" key="17">
    <source>
        <dbReference type="ARBA" id="ARBA00070799"/>
    </source>
</evidence>
<keyword evidence="7" id="KW-0007">Acetylation</keyword>
<evidence type="ECO:0000256" key="1">
    <source>
        <dbReference type="ARBA" id="ARBA00004273"/>
    </source>
</evidence>
<dbReference type="PANTHER" id="PTHR13822:SF7">
    <property type="entry name" value="ATP SYNTHASE SUBUNIT DELTA, MITOCHONDRIAL"/>
    <property type="match status" value="1"/>
</dbReference>
<evidence type="ECO:0000256" key="15">
    <source>
        <dbReference type="ARBA" id="ARBA00056834"/>
    </source>
</evidence>
<dbReference type="OMA" id="PHQTIYR"/>
<sequence>MVGFKFLRRPDLLAACNKMLSRTYAEIATGAKMPLTFGSPYKSYYNKVDVRQVDVPSFSGHFGILPQHVPTLAVIKPGVLSVVEMDGITKKYFVSSGSISVNIDSSVQILAEEACELTDLDMAACKEGLAEAQREATSATDERAKVEGQIKVEVYEALVKAAETA</sequence>
<dbReference type="Gene3D" id="2.60.15.10">
    <property type="entry name" value="F0F1 ATP synthase delta/epsilon subunit, N-terminal"/>
    <property type="match status" value="1"/>
</dbReference>
<evidence type="ECO:0000256" key="3">
    <source>
        <dbReference type="ARBA" id="ARBA00022448"/>
    </source>
</evidence>
<dbReference type="FunFam" id="1.20.5.440:FF:000002">
    <property type="entry name" value="ATP synthase subunit delta, mitochondrial"/>
    <property type="match status" value="1"/>
</dbReference>
<comment type="similarity">
    <text evidence="2">Belongs to the ATPase epsilon chain family.</text>
</comment>
<dbReference type="GO" id="GO:0045259">
    <property type="term" value="C:proton-transporting ATP synthase complex"/>
    <property type="evidence" value="ECO:0007669"/>
    <property type="project" value="UniProtKB-KW"/>
</dbReference>
<proteinExistence type="inferred from homology"/>
<evidence type="ECO:0000256" key="7">
    <source>
        <dbReference type="ARBA" id="ARBA00022990"/>
    </source>
</evidence>
<evidence type="ECO:0000256" key="14">
    <source>
        <dbReference type="ARBA" id="ARBA00032372"/>
    </source>
</evidence>
<evidence type="ECO:0000256" key="16">
    <source>
        <dbReference type="ARBA" id="ARBA00062932"/>
    </source>
</evidence>
<evidence type="ECO:0000256" key="9">
    <source>
        <dbReference type="ARBA" id="ARBA00023128"/>
    </source>
</evidence>
<dbReference type="InterPro" id="IPR036771">
    <property type="entry name" value="ATPsynth_dsu/esu_N"/>
</dbReference>
<keyword evidence="12" id="KW-0066">ATP synthesis</keyword>
<protein>
    <recommendedName>
        <fullName evidence="17">ATP synthase F(1) complex subunit delta, mitochondrial</fullName>
    </recommendedName>
    <alternativeName>
        <fullName evidence="14">ATP synthase F1 subunit delta</fullName>
    </alternativeName>
    <alternativeName>
        <fullName evidence="13">F-ATPase delta subunit</fullName>
    </alternativeName>
</protein>
<keyword evidence="5" id="KW-0999">Mitochondrion inner membrane</keyword>
<dbReference type="InterPro" id="IPR036794">
    <property type="entry name" value="ATP_F1_dsu/esu_C_sf"/>
</dbReference>
<evidence type="ECO:0000256" key="4">
    <source>
        <dbReference type="ARBA" id="ARBA00022781"/>
    </source>
</evidence>
<dbReference type="Pfam" id="PF21335">
    <property type="entry name" value="ATPD_C_metazoa"/>
    <property type="match status" value="1"/>
</dbReference>
<dbReference type="NCBIfam" id="TIGR01216">
    <property type="entry name" value="ATP_synt_epsi"/>
    <property type="match status" value="1"/>
</dbReference>
<feature type="domain" description="ATP synthase F1 complex delta/epsilon subunit N-terminal" evidence="19">
    <location>
        <begin position="35"/>
        <end position="114"/>
    </location>
</feature>
<organism evidence="21 22">
    <name type="scientific">Romanomermis culicivorax</name>
    <name type="common">Nematode worm</name>
    <dbReference type="NCBI Taxonomy" id="13658"/>
    <lineage>
        <taxon>Eukaryota</taxon>
        <taxon>Metazoa</taxon>
        <taxon>Ecdysozoa</taxon>
        <taxon>Nematoda</taxon>
        <taxon>Enoplea</taxon>
        <taxon>Dorylaimia</taxon>
        <taxon>Mermithida</taxon>
        <taxon>Mermithoidea</taxon>
        <taxon>Mermithidae</taxon>
        <taxon>Romanomermis</taxon>
    </lineage>
</organism>
<dbReference type="SUPFAM" id="SSF51344">
    <property type="entry name" value="Epsilon subunit of F1F0-ATP synthase N-terminal domain"/>
    <property type="match status" value="1"/>
</dbReference>
<comment type="subcellular location">
    <subcellularLocation>
        <location evidence="1">Mitochondrion inner membrane</location>
    </subcellularLocation>
</comment>
<dbReference type="CDD" id="cd12152">
    <property type="entry name" value="F1-ATPase_delta"/>
    <property type="match status" value="1"/>
</dbReference>
<dbReference type="InterPro" id="IPR048937">
    <property type="entry name" value="ATPD_C_metazoa"/>
</dbReference>
<dbReference type="PANTHER" id="PTHR13822">
    <property type="entry name" value="ATP SYNTHASE DELTA/EPSILON CHAIN"/>
    <property type="match status" value="1"/>
</dbReference>
<keyword evidence="21" id="KW-1185">Reference proteome</keyword>
<evidence type="ECO:0000256" key="13">
    <source>
        <dbReference type="ARBA" id="ARBA00031669"/>
    </source>
</evidence>
<dbReference type="Gene3D" id="1.20.5.440">
    <property type="entry name" value="ATP synthase delta/epsilon subunit, C-terminal domain"/>
    <property type="match status" value="1"/>
</dbReference>
<comment type="function">
    <text evidence="15">Subunit delta, of the mitochondrial membrane ATP synthase complex (F(1)F(0) ATP synthase or Complex V) that produces ATP from ADP in the presence of a proton gradient across the membrane which is generated by electron transport complexes of the respiratory chain. ATP synthase complex consist of a soluble F(1) head domain - the catalytic core - and a membrane F(1) domain - the membrane proton channel. These two domains are linked by a central stalk rotating inside the F(1) region and a stationary peripheral stalk. During catalysis, ATP synthesis in the catalytic domain of F(1) is coupled via a rotary mechanism of the central stalk subunits to proton translocation. In vivo, can only synthesize ATP although its ATP hydrolase activity can be activated artificially in vitro. With the central stalk subunit gamma, is essential for the biogenesis of F(1) catalytic part of the ATP synthase complex namely in the formation of F1 assembly intermediate.</text>
</comment>
<dbReference type="Proteomes" id="UP000887565">
    <property type="component" value="Unplaced"/>
</dbReference>
<evidence type="ECO:0000256" key="18">
    <source>
        <dbReference type="SAM" id="Coils"/>
    </source>
</evidence>
<keyword evidence="10" id="KW-0472">Membrane</keyword>
<dbReference type="WBParaSite" id="nRc.2.0.1.t45117-RA">
    <property type="protein sequence ID" value="nRc.2.0.1.t45117-RA"/>
    <property type="gene ID" value="nRc.2.0.1.g45117"/>
</dbReference>
<dbReference type="HAMAP" id="MF_00530">
    <property type="entry name" value="ATP_synth_epsil_bac"/>
    <property type="match status" value="1"/>
</dbReference>
<evidence type="ECO:0000256" key="2">
    <source>
        <dbReference type="ARBA" id="ARBA00005712"/>
    </source>
</evidence>
<evidence type="ECO:0000256" key="8">
    <source>
        <dbReference type="ARBA" id="ARBA00023065"/>
    </source>
</evidence>
<dbReference type="GO" id="GO:0046933">
    <property type="term" value="F:proton-transporting ATP synthase activity, rotational mechanism"/>
    <property type="evidence" value="ECO:0007669"/>
    <property type="project" value="InterPro"/>
</dbReference>
<evidence type="ECO:0000256" key="11">
    <source>
        <dbReference type="ARBA" id="ARBA00023196"/>
    </source>
</evidence>
<reference evidence="22" key="1">
    <citation type="submission" date="2022-11" db="UniProtKB">
        <authorList>
            <consortium name="WormBaseParasite"/>
        </authorList>
    </citation>
    <scope>IDENTIFICATION</scope>
</reference>
<feature type="domain" description="F1F0-ATP synthase delta subunit C-terminal" evidence="20">
    <location>
        <begin position="120"/>
        <end position="161"/>
    </location>
</feature>
<feature type="coiled-coil region" evidence="18">
    <location>
        <begin position="122"/>
        <end position="149"/>
    </location>
</feature>
<keyword evidence="9" id="KW-0496">Mitochondrion</keyword>
<keyword evidence="11" id="KW-0139">CF(1)</keyword>
<comment type="subunit">
    <text evidence="16">Component of the ATP synthase complex composed at least of ATP5F1A/subunit alpha, ATP5F1B/subunit beta, ATP5MC1/subunit c (homooctomer), MT-ATP6/subunit a, MT-ATP8/subunit 8, ATP5ME/subunit e, ATP5MF/subunit f, ATP5MG/subunit g, ATP5MK/subunit k, ATP5MJ/subunit j, ATP5F1C/subunit gamma, ATP5F1D/subunit delta, ATP5F1E/subunit epsilon, ATP5PF/subunit F6, ATP5PB/subunit b, ATP5PD/subunit d, ATP5PO/subunit OSCP. ATP synthase complex consists of a soluble F(1) head domain (subunits alpha(3) and beta(3)) - the catalytic core - and a membrane F(0) domain - the membrane proton channel (subunits c, a, 8, e, f, g, k and j). These two domains are linked by a central stalk (subunits gamma, delta, and epsilon) rotating inside the F1 region and a stationary peripheral stalk (subunits F6, b, d, and OSCP). Component of a complex composed at least by ATPIF1, ATP5F1A, ATP5F1B, ATP5F1C AND ATP5F1E.</text>
</comment>
<dbReference type="GO" id="GO:0005743">
    <property type="term" value="C:mitochondrial inner membrane"/>
    <property type="evidence" value="ECO:0007669"/>
    <property type="project" value="UniProtKB-SubCell"/>
</dbReference>
<keyword evidence="4" id="KW-0375">Hydrogen ion transport</keyword>
<evidence type="ECO:0000313" key="22">
    <source>
        <dbReference type="WBParaSite" id="nRc.2.0.1.t45117-RA"/>
    </source>
</evidence>
<evidence type="ECO:0000256" key="10">
    <source>
        <dbReference type="ARBA" id="ARBA00023136"/>
    </source>
</evidence>
<keyword evidence="6" id="KW-0809">Transit peptide</keyword>
<dbReference type="InterPro" id="IPR001469">
    <property type="entry name" value="ATP_synth_F1_dsu/esu"/>
</dbReference>
<evidence type="ECO:0000313" key="21">
    <source>
        <dbReference type="Proteomes" id="UP000887565"/>
    </source>
</evidence>
<keyword evidence="3" id="KW-0813">Transport</keyword>
<dbReference type="Pfam" id="PF02823">
    <property type="entry name" value="ATP-synt_DE_N"/>
    <property type="match status" value="1"/>
</dbReference>
<evidence type="ECO:0000259" key="20">
    <source>
        <dbReference type="Pfam" id="PF21335"/>
    </source>
</evidence>
<keyword evidence="18" id="KW-0175">Coiled coil</keyword>
<dbReference type="InterPro" id="IPR020546">
    <property type="entry name" value="ATP_synth_F1_dsu/esu_N"/>
</dbReference>
<evidence type="ECO:0000256" key="5">
    <source>
        <dbReference type="ARBA" id="ARBA00022792"/>
    </source>
</evidence>
<evidence type="ECO:0000259" key="19">
    <source>
        <dbReference type="Pfam" id="PF02823"/>
    </source>
</evidence>
<evidence type="ECO:0000256" key="6">
    <source>
        <dbReference type="ARBA" id="ARBA00022946"/>
    </source>
</evidence>
<accession>A0A915L3P3</accession>
<name>A0A915L3P3_ROMCU</name>